<feature type="region of interest" description="Disordered" evidence="1">
    <location>
        <begin position="229"/>
        <end position="285"/>
    </location>
</feature>
<dbReference type="Proteomes" id="UP000807504">
    <property type="component" value="Unassembled WGS sequence"/>
</dbReference>
<feature type="transmembrane region" description="Helical" evidence="2">
    <location>
        <begin position="20"/>
        <end position="39"/>
    </location>
</feature>
<keyword evidence="2" id="KW-0812">Transmembrane</keyword>
<evidence type="ECO:0000313" key="4">
    <source>
        <dbReference type="Proteomes" id="UP000807504"/>
    </source>
</evidence>
<feature type="compositionally biased region" description="Basic and acidic residues" evidence="1">
    <location>
        <begin position="229"/>
        <end position="243"/>
    </location>
</feature>
<feature type="compositionally biased region" description="Basic residues" evidence="1">
    <location>
        <begin position="244"/>
        <end position="253"/>
    </location>
</feature>
<name>A0A8T0EC11_ARGBR</name>
<protein>
    <submittedName>
        <fullName evidence="3">Uncharacterized protein</fullName>
    </submittedName>
</protein>
<feature type="transmembrane region" description="Helical" evidence="2">
    <location>
        <begin position="45"/>
        <end position="61"/>
    </location>
</feature>
<keyword evidence="2" id="KW-0472">Membrane</keyword>
<organism evidence="3 4">
    <name type="scientific">Argiope bruennichi</name>
    <name type="common">Wasp spider</name>
    <name type="synonym">Aranea bruennichi</name>
    <dbReference type="NCBI Taxonomy" id="94029"/>
    <lineage>
        <taxon>Eukaryota</taxon>
        <taxon>Metazoa</taxon>
        <taxon>Ecdysozoa</taxon>
        <taxon>Arthropoda</taxon>
        <taxon>Chelicerata</taxon>
        <taxon>Arachnida</taxon>
        <taxon>Araneae</taxon>
        <taxon>Araneomorphae</taxon>
        <taxon>Entelegynae</taxon>
        <taxon>Araneoidea</taxon>
        <taxon>Araneidae</taxon>
        <taxon>Argiope</taxon>
    </lineage>
</organism>
<gene>
    <name evidence="3" type="ORF">HNY73_018066</name>
</gene>
<keyword evidence="2" id="KW-1133">Transmembrane helix</keyword>
<reference evidence="3" key="1">
    <citation type="journal article" date="2020" name="bioRxiv">
        <title>Chromosome-level reference genome of the European wasp spider Argiope bruennichi: a resource for studies on range expansion and evolutionary adaptation.</title>
        <authorList>
            <person name="Sheffer M.M."/>
            <person name="Hoppe A."/>
            <person name="Krehenwinkel H."/>
            <person name="Uhl G."/>
            <person name="Kuss A.W."/>
            <person name="Jensen L."/>
            <person name="Jensen C."/>
            <person name="Gillespie R.G."/>
            <person name="Hoff K.J."/>
            <person name="Prost S."/>
        </authorList>
    </citation>
    <scope>NUCLEOTIDE SEQUENCE</scope>
</reference>
<accession>A0A8T0EC11</accession>
<evidence type="ECO:0000256" key="1">
    <source>
        <dbReference type="SAM" id="MobiDB-lite"/>
    </source>
</evidence>
<comment type="caution">
    <text evidence="3">The sequence shown here is derived from an EMBL/GenBank/DDBJ whole genome shotgun (WGS) entry which is preliminary data.</text>
</comment>
<evidence type="ECO:0000256" key="2">
    <source>
        <dbReference type="SAM" id="Phobius"/>
    </source>
</evidence>
<feature type="compositionally biased region" description="Basic and acidic residues" evidence="1">
    <location>
        <begin position="274"/>
        <end position="285"/>
    </location>
</feature>
<keyword evidence="4" id="KW-1185">Reference proteome</keyword>
<proteinExistence type="predicted"/>
<reference evidence="3" key="2">
    <citation type="submission" date="2020-06" db="EMBL/GenBank/DDBJ databases">
        <authorList>
            <person name="Sheffer M."/>
        </authorList>
    </citation>
    <scope>NUCLEOTIDE SEQUENCE</scope>
</reference>
<evidence type="ECO:0000313" key="3">
    <source>
        <dbReference type="EMBL" id="KAF8770556.1"/>
    </source>
</evidence>
<dbReference type="AlphaFoldDB" id="A0A8T0EC11"/>
<sequence length="285" mass="32760">MGNACQKLGLVLQNRTTNVLILAVLLITHLALVGMMVGLLSNKEVISLLYTLIMVMIFHAIDRSVTESLKRGPIPPKGKFTGVIRPVKEYLEFTEIKSTNLFIDRWKKLNLYRSPEFPLERLAFLNATTYDCQKKHFFYLRNSQVKQLSVKKVSPKHCDEECHPKKLVTDLFGSYVHRRSLFYKNRNVCAAGKRQLTKAFSLPRSEKIDSLKYSMLYGKEDEKKLEKIVESDELSSDKSSEKKGPRKYFKSMKRAVSSAVEGLMPESTHKSKKSDKDDNVNFVER</sequence>
<dbReference type="EMBL" id="JABXBU010002228">
    <property type="protein sequence ID" value="KAF8770556.1"/>
    <property type="molecule type" value="Genomic_DNA"/>
</dbReference>